<feature type="transmembrane region" description="Helical" evidence="6">
    <location>
        <begin position="675"/>
        <end position="697"/>
    </location>
</feature>
<dbReference type="PANTHER" id="PTHR33406">
    <property type="entry name" value="MEMBRANE PROTEIN MJ1562-RELATED"/>
    <property type="match status" value="1"/>
</dbReference>
<accession>A0A363UJW8</accession>
<keyword evidence="3 6" id="KW-0812">Transmembrane</keyword>
<evidence type="ECO:0000313" key="9">
    <source>
        <dbReference type="Proteomes" id="UP000251800"/>
    </source>
</evidence>
<name>A0A363UJW8_9GAMM</name>
<dbReference type="Proteomes" id="UP000251800">
    <property type="component" value="Unassembled WGS sequence"/>
</dbReference>
<dbReference type="CDD" id="cd16329">
    <property type="entry name" value="LolA_like"/>
    <property type="match status" value="1"/>
</dbReference>
<dbReference type="Pfam" id="PF03176">
    <property type="entry name" value="MMPL"/>
    <property type="match status" value="2"/>
</dbReference>
<evidence type="ECO:0000259" key="7">
    <source>
        <dbReference type="PROSITE" id="PS50156"/>
    </source>
</evidence>
<feature type="domain" description="SSD" evidence="7">
    <location>
        <begin position="263"/>
        <end position="387"/>
    </location>
</feature>
<sequence>MSNRRKMPPTAVGAERFFLRLLQFRWLIIAAALGAIGLMGSQLGKLTKDTTPEAFVPDASPALAFRDHVEDVFGLKDPMVIAIVDDGRYGVYTPGNIALLQWLTDQVRTIEGVDPDRVTSLATENNIVGTADGMLVEPFWEAIPETQAQADAIASQVQGFPLLNGTLVARDGSATLIIAELLSEQDAEAIYFKLLNLTEQADREGLVPAGASLHVAGQGAVSGYLSAYIDADASRLNPIAAILITIVLIIAYRTLAGALLPNLIVVGTAAVGLGSMAAAGVPMYVITNSLPVILIGIAVCDSIHIFSQYYEEVANNPKLQGREAVARAMAVMWRPVTLTTLTTVAGFMGLAAAAGLPPMQSYGVFAAIGIAAAWLWTLTLLPALLSLLSPKPSGALKPRSTGRPDAFTRLMELAGRAVASAPATTLWIVTGLFVLALIGVSRVEFNDQRIHAFEVSEPLRVADTEINQRLDGTYYLDVAITTPNPEDLFLPDNLARIEALQAWMQAEGGFANTTSIVDYIKEMHQSVNADDSAFYALPDDPFLIAQYFLLYTASGEPTDFEEVVDYDYRLAHVRGQLQSDNFRQIEPVVLGLKSYLADTFNNEAIQGVSTGALDLSYSWMAPLGSNTAQGMALALGLVLLASVVFFRSVVLGVLATLPVAFAVLMVFAVMGYTGIWIGVGTSMFAAIAIGLGVDFAIHSLDRLRSLIRDERLDYADAVVALFTTTGRALLFNLLALALGFGVLMTSKVPPLQDFGLLVAIAVTTSFVISLTAMPALISVLKPKALFGANRADSSKPVSVANLLLPWLLVGVGLVGVSTQSSAQDADQIMAGVDQRPEGQTLRSHITLKLTDRRGRTREQQTVSLRKYYGEDKRQVLYYLEPTNVRDTAFLTHDYASPDREDDQWLYLPALRKTRRISASDRGDYFLGTDLTYEDLKRQNKVSLDDWRFSHAGMDRIGRVDVHVVEGVPVSQAVAEELGYARARWYVDSETHTIRKSDNWDTQGNLLKTAWFDALRQVDGIWTVHNIRVENHKTGHQTELIVSDVIYDLELDDGVFEERSLRRGYRP</sequence>
<dbReference type="InterPro" id="IPR004869">
    <property type="entry name" value="MMPL_dom"/>
</dbReference>
<evidence type="ECO:0000256" key="6">
    <source>
        <dbReference type="SAM" id="Phobius"/>
    </source>
</evidence>
<reference evidence="8 9" key="1">
    <citation type="submission" date="2018-05" db="EMBL/GenBank/DDBJ databases">
        <title>Abyssibacter profundi OUC007T gen. nov., sp. nov, a marine bacterium isolated from seawater of the Mariana Trench.</title>
        <authorList>
            <person name="Zhou S."/>
        </authorList>
    </citation>
    <scope>NUCLEOTIDE SEQUENCE [LARGE SCALE GENOMIC DNA]</scope>
    <source>
        <strain evidence="8 9">OUC007</strain>
    </source>
</reference>
<dbReference type="OrthoDB" id="9803781at2"/>
<feature type="transmembrane region" description="Helical" evidence="6">
    <location>
        <begin position="236"/>
        <end position="256"/>
    </location>
</feature>
<feature type="transmembrane region" description="Helical" evidence="6">
    <location>
        <begin position="798"/>
        <end position="816"/>
    </location>
</feature>
<dbReference type="InterPro" id="IPR000731">
    <property type="entry name" value="SSD"/>
</dbReference>
<comment type="caution">
    <text evidence="8">The sequence shown here is derived from an EMBL/GenBank/DDBJ whole genome shotgun (WGS) entry which is preliminary data.</text>
</comment>
<feature type="transmembrane region" description="Helical" evidence="6">
    <location>
        <begin position="21"/>
        <end position="40"/>
    </location>
</feature>
<dbReference type="RefSeq" id="WP_109720643.1">
    <property type="nucleotide sequence ID" value="NZ_QEQK01000009.1"/>
</dbReference>
<evidence type="ECO:0000313" key="8">
    <source>
        <dbReference type="EMBL" id="PWN55719.1"/>
    </source>
</evidence>
<keyword evidence="4 6" id="KW-1133">Transmembrane helix</keyword>
<feature type="transmembrane region" description="Helical" evidence="6">
    <location>
        <begin position="263"/>
        <end position="286"/>
    </location>
</feature>
<keyword evidence="9" id="KW-1185">Reference proteome</keyword>
<feature type="transmembrane region" description="Helical" evidence="6">
    <location>
        <begin position="417"/>
        <end position="440"/>
    </location>
</feature>
<dbReference type="InterPro" id="IPR050545">
    <property type="entry name" value="Mycobact_MmpL"/>
</dbReference>
<keyword evidence="8" id="KW-0449">Lipoprotein</keyword>
<dbReference type="InterPro" id="IPR033399">
    <property type="entry name" value="TP_0789-like"/>
</dbReference>
<keyword evidence="2" id="KW-1003">Cell membrane</keyword>
<keyword evidence="5 6" id="KW-0472">Membrane</keyword>
<dbReference type="Gene3D" id="2.50.20.10">
    <property type="entry name" value="Lipoprotein localisation LolA/LolB/LppX"/>
    <property type="match status" value="1"/>
</dbReference>
<dbReference type="GO" id="GO:0005886">
    <property type="term" value="C:plasma membrane"/>
    <property type="evidence" value="ECO:0007669"/>
    <property type="project" value="UniProtKB-SubCell"/>
</dbReference>
<dbReference type="AlphaFoldDB" id="A0A363UJW8"/>
<evidence type="ECO:0000256" key="2">
    <source>
        <dbReference type="ARBA" id="ARBA00022475"/>
    </source>
</evidence>
<organism evidence="8 9">
    <name type="scientific">Abyssibacter profundi</name>
    <dbReference type="NCBI Taxonomy" id="2182787"/>
    <lineage>
        <taxon>Bacteria</taxon>
        <taxon>Pseudomonadati</taxon>
        <taxon>Pseudomonadota</taxon>
        <taxon>Gammaproteobacteria</taxon>
        <taxon>Chromatiales</taxon>
        <taxon>Oceanococcaceae</taxon>
        <taxon>Abyssibacter</taxon>
    </lineage>
</organism>
<proteinExistence type="predicted"/>
<feature type="transmembrane region" description="Helical" evidence="6">
    <location>
        <begin position="651"/>
        <end position="669"/>
    </location>
</feature>
<protein>
    <submittedName>
        <fullName evidence="8">Outer membrane lipoprotein-sorting protein</fullName>
    </submittedName>
</protein>
<dbReference type="GO" id="GO:0022857">
    <property type="term" value="F:transmembrane transporter activity"/>
    <property type="evidence" value="ECO:0007669"/>
    <property type="project" value="InterPro"/>
</dbReference>
<feature type="domain" description="SSD" evidence="7">
    <location>
        <begin position="651"/>
        <end position="779"/>
    </location>
</feature>
<dbReference type="SUPFAM" id="SSF82866">
    <property type="entry name" value="Multidrug efflux transporter AcrB transmembrane domain"/>
    <property type="match status" value="2"/>
</dbReference>
<gene>
    <name evidence="8" type="ORF">DEH80_11485</name>
</gene>
<feature type="transmembrane region" description="Helical" evidence="6">
    <location>
        <begin position="292"/>
        <end position="310"/>
    </location>
</feature>
<dbReference type="PRINTS" id="PR00702">
    <property type="entry name" value="ACRIFLAVINRP"/>
</dbReference>
<feature type="transmembrane region" description="Helical" evidence="6">
    <location>
        <begin position="362"/>
        <end position="388"/>
    </location>
</feature>
<comment type="subcellular location">
    <subcellularLocation>
        <location evidence="1">Cell membrane</location>
        <topology evidence="1">Multi-pass membrane protein</topology>
    </subcellularLocation>
</comment>
<evidence type="ECO:0000256" key="1">
    <source>
        <dbReference type="ARBA" id="ARBA00004651"/>
    </source>
</evidence>
<dbReference type="PANTHER" id="PTHR33406:SF13">
    <property type="entry name" value="MEMBRANE PROTEIN YDFJ"/>
    <property type="match status" value="1"/>
</dbReference>
<dbReference type="InterPro" id="IPR001036">
    <property type="entry name" value="Acrflvin-R"/>
</dbReference>
<dbReference type="Pfam" id="PF17131">
    <property type="entry name" value="LolA_like"/>
    <property type="match status" value="1"/>
</dbReference>
<dbReference type="EMBL" id="QEQK01000009">
    <property type="protein sequence ID" value="PWN55719.1"/>
    <property type="molecule type" value="Genomic_DNA"/>
</dbReference>
<feature type="transmembrane region" description="Helical" evidence="6">
    <location>
        <begin position="628"/>
        <end position="646"/>
    </location>
</feature>
<evidence type="ECO:0000256" key="3">
    <source>
        <dbReference type="ARBA" id="ARBA00022692"/>
    </source>
</evidence>
<dbReference type="PROSITE" id="PS50156">
    <property type="entry name" value="SSD"/>
    <property type="match status" value="2"/>
</dbReference>
<feature type="transmembrane region" description="Helical" evidence="6">
    <location>
        <begin position="331"/>
        <end position="356"/>
    </location>
</feature>
<evidence type="ECO:0000256" key="4">
    <source>
        <dbReference type="ARBA" id="ARBA00022989"/>
    </source>
</evidence>
<dbReference type="Gene3D" id="1.20.1640.10">
    <property type="entry name" value="Multidrug efflux transporter AcrB transmembrane domain"/>
    <property type="match status" value="2"/>
</dbReference>
<evidence type="ECO:0000256" key="5">
    <source>
        <dbReference type="ARBA" id="ARBA00023136"/>
    </source>
</evidence>
<feature type="transmembrane region" description="Helical" evidence="6">
    <location>
        <begin position="754"/>
        <end position="777"/>
    </location>
</feature>
<feature type="transmembrane region" description="Helical" evidence="6">
    <location>
        <begin position="718"/>
        <end position="742"/>
    </location>
</feature>